<name>A0A0L8IFR8_OCTBM</name>
<keyword evidence="1" id="KW-0812">Transmembrane</keyword>
<keyword evidence="1" id="KW-1133">Transmembrane helix</keyword>
<keyword evidence="1" id="KW-0472">Membrane</keyword>
<dbReference type="AlphaFoldDB" id="A0A0L8IFR8"/>
<gene>
    <name evidence="2" type="ORF">OCBIM_22005417mg</name>
</gene>
<evidence type="ECO:0000313" key="2">
    <source>
        <dbReference type="EMBL" id="KOG00300.1"/>
    </source>
</evidence>
<feature type="transmembrane region" description="Helical" evidence="1">
    <location>
        <begin position="41"/>
        <end position="63"/>
    </location>
</feature>
<dbReference type="EMBL" id="KQ415816">
    <property type="protein sequence ID" value="KOG00300.1"/>
    <property type="molecule type" value="Genomic_DNA"/>
</dbReference>
<evidence type="ECO:0000256" key="1">
    <source>
        <dbReference type="SAM" id="Phobius"/>
    </source>
</evidence>
<accession>A0A0L8IFR8</accession>
<protein>
    <submittedName>
        <fullName evidence="2">Uncharacterized protein</fullName>
    </submittedName>
</protein>
<organism evidence="2">
    <name type="scientific">Octopus bimaculoides</name>
    <name type="common">California two-spotted octopus</name>
    <dbReference type="NCBI Taxonomy" id="37653"/>
    <lineage>
        <taxon>Eukaryota</taxon>
        <taxon>Metazoa</taxon>
        <taxon>Spiralia</taxon>
        <taxon>Lophotrochozoa</taxon>
        <taxon>Mollusca</taxon>
        <taxon>Cephalopoda</taxon>
        <taxon>Coleoidea</taxon>
        <taxon>Octopodiformes</taxon>
        <taxon>Octopoda</taxon>
        <taxon>Incirrata</taxon>
        <taxon>Octopodidae</taxon>
        <taxon>Octopus</taxon>
    </lineage>
</organism>
<reference evidence="2" key="1">
    <citation type="submission" date="2015-07" db="EMBL/GenBank/DDBJ databases">
        <title>MeaNS - Measles Nucleotide Surveillance Program.</title>
        <authorList>
            <person name="Tran T."/>
            <person name="Druce J."/>
        </authorList>
    </citation>
    <scope>NUCLEOTIDE SEQUENCE</scope>
    <source>
        <strain evidence="2">UCB-OBI-ISO-001</strain>
        <tissue evidence="2">Gonad</tissue>
    </source>
</reference>
<sequence>MNSLILTNRTFTTCLHYCSTSPQLIISVPMNYFRFIFQGNIFLLTTVTFLKSLDLYLFLVFYFNGS</sequence>
<proteinExistence type="predicted"/>